<keyword evidence="4" id="KW-1185">Reference proteome</keyword>
<dbReference type="EMBL" id="CAJPEX010003056">
    <property type="protein sequence ID" value="CAG0921809.1"/>
    <property type="molecule type" value="Genomic_DNA"/>
</dbReference>
<feature type="compositionally biased region" description="Polar residues" evidence="2">
    <location>
        <begin position="8"/>
        <end position="21"/>
    </location>
</feature>
<feature type="coiled-coil region" evidence="1">
    <location>
        <begin position="199"/>
        <end position="234"/>
    </location>
</feature>
<dbReference type="EMBL" id="OA885093">
    <property type="protein sequence ID" value="CAD7281657.1"/>
    <property type="molecule type" value="Genomic_DNA"/>
</dbReference>
<accession>A0A7R9BWQ4</accession>
<organism evidence="3">
    <name type="scientific">Notodromas monacha</name>
    <dbReference type="NCBI Taxonomy" id="399045"/>
    <lineage>
        <taxon>Eukaryota</taxon>
        <taxon>Metazoa</taxon>
        <taxon>Ecdysozoa</taxon>
        <taxon>Arthropoda</taxon>
        <taxon>Crustacea</taxon>
        <taxon>Oligostraca</taxon>
        <taxon>Ostracoda</taxon>
        <taxon>Podocopa</taxon>
        <taxon>Podocopida</taxon>
        <taxon>Cypridocopina</taxon>
        <taxon>Cypridoidea</taxon>
        <taxon>Cyprididae</taxon>
        <taxon>Notodromas</taxon>
    </lineage>
</organism>
<sequence length="265" mass="29118">MCHAATLPSLTDSTVVSATPATSPPQNTPGSDVDMLVWSTTGVPQINRRTSSGTARMLVKPLRKTTKTLLAPHRRAEVAQSKAVSPAPRTMTLPWKMLDMKALMSSCVGQDFWHGASAHFKHLAASFKAPRSLKVSSLFTRGTNGAEKLCASMQLDPGSTTHALRKQRAEEERRVKAAAEAEESKAWGMDEQFEKMLAAKLAAAEIANMKRANARAIEEEIEVLSRLMEIVRSRDLEPDEKKLINELLQAPDAYDDNDHASDNKR</sequence>
<reference evidence="3" key="1">
    <citation type="submission" date="2020-11" db="EMBL/GenBank/DDBJ databases">
        <authorList>
            <person name="Tran Van P."/>
        </authorList>
    </citation>
    <scope>NUCLEOTIDE SEQUENCE</scope>
</reference>
<keyword evidence="1" id="KW-0175">Coiled coil</keyword>
<feature type="region of interest" description="Disordered" evidence="2">
    <location>
        <begin position="1"/>
        <end position="32"/>
    </location>
</feature>
<gene>
    <name evidence="3" type="ORF">NMOB1V02_LOCUS9296</name>
</gene>
<protein>
    <submittedName>
        <fullName evidence="3">Uncharacterized protein</fullName>
    </submittedName>
</protein>
<evidence type="ECO:0000256" key="2">
    <source>
        <dbReference type="SAM" id="MobiDB-lite"/>
    </source>
</evidence>
<name>A0A7R9BWQ4_9CRUS</name>
<evidence type="ECO:0000313" key="3">
    <source>
        <dbReference type="EMBL" id="CAD7281657.1"/>
    </source>
</evidence>
<dbReference type="AlphaFoldDB" id="A0A7R9BWQ4"/>
<dbReference type="OrthoDB" id="8300435at2759"/>
<proteinExistence type="predicted"/>
<evidence type="ECO:0000256" key="1">
    <source>
        <dbReference type="SAM" id="Coils"/>
    </source>
</evidence>
<dbReference type="Proteomes" id="UP000678499">
    <property type="component" value="Unassembled WGS sequence"/>
</dbReference>
<evidence type="ECO:0000313" key="4">
    <source>
        <dbReference type="Proteomes" id="UP000678499"/>
    </source>
</evidence>